<evidence type="ECO:0000313" key="1">
    <source>
        <dbReference type="EMBL" id="MBF6223939.1"/>
    </source>
</evidence>
<gene>
    <name evidence="1" type="ORF">IU470_02220</name>
</gene>
<proteinExistence type="predicted"/>
<organism evidence="1 2">
    <name type="scientific">Nocardia abscessus</name>
    <dbReference type="NCBI Taxonomy" id="120957"/>
    <lineage>
        <taxon>Bacteria</taxon>
        <taxon>Bacillati</taxon>
        <taxon>Actinomycetota</taxon>
        <taxon>Actinomycetes</taxon>
        <taxon>Mycobacteriales</taxon>
        <taxon>Nocardiaceae</taxon>
        <taxon>Nocardia</taxon>
    </lineage>
</organism>
<reference evidence="1 2" key="1">
    <citation type="submission" date="2020-10" db="EMBL/GenBank/DDBJ databases">
        <title>Identification of Nocardia species via Next-generation sequencing and recognition of intraspecies genetic diversity.</title>
        <authorList>
            <person name="Li P."/>
            <person name="Li P."/>
            <person name="Lu B."/>
        </authorList>
    </citation>
    <scope>NUCLEOTIDE SEQUENCE [LARGE SCALE GENOMIC DNA]</scope>
    <source>
        <strain evidence="1 2">N-11</strain>
    </source>
</reference>
<name>A0ABS0C0N6_9NOCA</name>
<dbReference type="RefSeq" id="WP_195031293.1">
    <property type="nucleotide sequence ID" value="NZ_JADLRE010000001.1"/>
</dbReference>
<sequence length="68" mass="7574">MRTPGCSSCESAFDHCHGTLIVHARRMAECTDEHCLDLAHARHAFVLDCRDLAGGCRCTDDDTVRRRA</sequence>
<dbReference type="EMBL" id="JADLRE010000001">
    <property type="protein sequence ID" value="MBF6223939.1"/>
    <property type="molecule type" value="Genomic_DNA"/>
</dbReference>
<protein>
    <submittedName>
        <fullName evidence="1">Uncharacterized protein</fullName>
    </submittedName>
</protein>
<accession>A0ABS0C0N6</accession>
<dbReference type="Proteomes" id="UP000807309">
    <property type="component" value="Unassembled WGS sequence"/>
</dbReference>
<comment type="caution">
    <text evidence="1">The sequence shown here is derived from an EMBL/GenBank/DDBJ whole genome shotgun (WGS) entry which is preliminary data.</text>
</comment>
<keyword evidence="2" id="KW-1185">Reference proteome</keyword>
<evidence type="ECO:0000313" key="2">
    <source>
        <dbReference type="Proteomes" id="UP000807309"/>
    </source>
</evidence>